<proteinExistence type="predicted"/>
<sequence length="193" mass="20934">MTRLQADADAARWVAVTGSLGLRGRRHRKAAIRAVLQSGGAGAGRGTGAMAWALSQATPFLMRRAGGRLLVWVWKDEPELVVVTAQLQDMTPQLRASRAMMPMEYDDTEDFRSPHLGVGEKLVLDDPSDASRPPTAMYTWDTGAHLVSVTAVGIDPLRLRTLIGPIEDLARTVRIVDDLRVAEASGVLRLDPA</sequence>
<gene>
    <name evidence="1" type="ORF">GCM10022202_31520</name>
</gene>
<dbReference type="RefSeq" id="WP_221858419.1">
    <property type="nucleotide sequence ID" value="NZ_BAAAYV010000025.1"/>
</dbReference>
<reference evidence="2" key="1">
    <citation type="journal article" date="2019" name="Int. J. Syst. Evol. Microbiol.">
        <title>The Global Catalogue of Microorganisms (GCM) 10K type strain sequencing project: providing services to taxonomists for standard genome sequencing and annotation.</title>
        <authorList>
            <consortium name="The Broad Institute Genomics Platform"/>
            <consortium name="The Broad Institute Genome Sequencing Center for Infectious Disease"/>
            <person name="Wu L."/>
            <person name="Ma J."/>
        </authorList>
    </citation>
    <scope>NUCLEOTIDE SEQUENCE [LARGE SCALE GENOMIC DNA]</scope>
    <source>
        <strain evidence="2">JCM 16546</strain>
    </source>
</reference>
<evidence type="ECO:0000313" key="2">
    <source>
        <dbReference type="Proteomes" id="UP001410795"/>
    </source>
</evidence>
<comment type="caution">
    <text evidence="1">The sequence shown here is derived from an EMBL/GenBank/DDBJ whole genome shotgun (WGS) entry which is preliminary data.</text>
</comment>
<dbReference type="EMBL" id="BAAAYV010000025">
    <property type="protein sequence ID" value="GAA3667198.1"/>
    <property type="molecule type" value="Genomic_DNA"/>
</dbReference>
<protein>
    <submittedName>
        <fullName evidence="1">Uncharacterized protein</fullName>
    </submittedName>
</protein>
<accession>A0ABP7BT68</accession>
<dbReference type="Proteomes" id="UP001410795">
    <property type="component" value="Unassembled WGS sequence"/>
</dbReference>
<organism evidence="1 2">
    <name type="scientific">Microbacterium marinilacus</name>
    <dbReference type="NCBI Taxonomy" id="415209"/>
    <lineage>
        <taxon>Bacteria</taxon>
        <taxon>Bacillati</taxon>
        <taxon>Actinomycetota</taxon>
        <taxon>Actinomycetes</taxon>
        <taxon>Micrococcales</taxon>
        <taxon>Microbacteriaceae</taxon>
        <taxon>Microbacterium</taxon>
    </lineage>
</organism>
<evidence type="ECO:0000313" key="1">
    <source>
        <dbReference type="EMBL" id="GAA3667198.1"/>
    </source>
</evidence>
<name>A0ABP7BT68_9MICO</name>
<keyword evidence="2" id="KW-1185">Reference proteome</keyword>